<dbReference type="PANTHER" id="PTHR10891">
    <property type="entry name" value="EF-HAND CALCIUM-BINDING DOMAIN CONTAINING PROTEIN"/>
    <property type="match status" value="1"/>
</dbReference>
<keyword evidence="3" id="KW-0106">Calcium</keyword>
<evidence type="ECO:0000313" key="7">
    <source>
        <dbReference type="Proteomes" id="UP000077202"/>
    </source>
</evidence>
<protein>
    <recommendedName>
        <fullName evidence="5">EF-hand domain-containing protein</fullName>
    </recommendedName>
</protein>
<dbReference type="SUPFAM" id="SSF47473">
    <property type="entry name" value="EF-hand"/>
    <property type="match status" value="1"/>
</dbReference>
<dbReference type="SMART" id="SM00054">
    <property type="entry name" value="EFh"/>
    <property type="match status" value="4"/>
</dbReference>
<dbReference type="FunFam" id="1.10.238.10:FF:000089">
    <property type="entry name" value="calmodulin-like protein 3"/>
    <property type="match status" value="1"/>
</dbReference>
<dbReference type="Gene3D" id="1.10.238.10">
    <property type="entry name" value="EF-hand"/>
    <property type="match status" value="2"/>
</dbReference>
<keyword evidence="1" id="KW-0479">Metal-binding</keyword>
<feature type="domain" description="EF-hand" evidence="5">
    <location>
        <begin position="88"/>
        <end position="123"/>
    </location>
</feature>
<dbReference type="AlphaFoldDB" id="A0A176VP49"/>
<dbReference type="InterPro" id="IPR018247">
    <property type="entry name" value="EF_Hand_1_Ca_BS"/>
</dbReference>
<dbReference type="CDD" id="cd00051">
    <property type="entry name" value="EFh"/>
    <property type="match status" value="2"/>
</dbReference>
<dbReference type="InterPro" id="IPR011992">
    <property type="entry name" value="EF-hand-dom_pair"/>
</dbReference>
<feature type="region of interest" description="Disordered" evidence="4">
    <location>
        <begin position="44"/>
        <end position="64"/>
    </location>
</feature>
<dbReference type="Proteomes" id="UP000077202">
    <property type="component" value="Unassembled WGS sequence"/>
</dbReference>
<sequence>MSQLRRKEWRRRRAGAEAGEGLKSADKSAIMTAGNGALVQDQKIVSASNPKASNPKTGVSDAKGMGVQPVEEFYQRYQSFKENKAPAIEKEEIKKVFDFFDENKDGLISKEDLRLFMSKLGFNPTDDEISSMVSSVDSNGDGSVDFDEFSSLYQTITSSEDSSEGLRHCEEEDLKEAFNVFDTDKDGFISPTELQAVLVNLGMKEGTSLSNCEMMIKNVDADGNGRVDFTEFKKLMSSDFIRG</sequence>
<dbReference type="FunFam" id="1.10.238.10:FF:000001">
    <property type="entry name" value="Calmodulin 1"/>
    <property type="match status" value="1"/>
</dbReference>
<evidence type="ECO:0000256" key="4">
    <source>
        <dbReference type="SAM" id="MobiDB-lite"/>
    </source>
</evidence>
<feature type="domain" description="EF-hand" evidence="5">
    <location>
        <begin position="124"/>
        <end position="159"/>
    </location>
</feature>
<evidence type="ECO:0000256" key="1">
    <source>
        <dbReference type="ARBA" id="ARBA00022723"/>
    </source>
</evidence>
<organism evidence="6 7">
    <name type="scientific">Marchantia polymorpha subsp. ruderalis</name>
    <dbReference type="NCBI Taxonomy" id="1480154"/>
    <lineage>
        <taxon>Eukaryota</taxon>
        <taxon>Viridiplantae</taxon>
        <taxon>Streptophyta</taxon>
        <taxon>Embryophyta</taxon>
        <taxon>Marchantiophyta</taxon>
        <taxon>Marchantiopsida</taxon>
        <taxon>Marchantiidae</taxon>
        <taxon>Marchantiales</taxon>
        <taxon>Marchantiaceae</taxon>
        <taxon>Marchantia</taxon>
    </lineage>
</organism>
<dbReference type="EMBL" id="LVLJ01003083">
    <property type="protein sequence ID" value="OAE22688.1"/>
    <property type="molecule type" value="Genomic_DNA"/>
</dbReference>
<dbReference type="PRINTS" id="PR01697">
    <property type="entry name" value="PARVALBUMIN"/>
</dbReference>
<gene>
    <name evidence="6" type="ORF">AXG93_2675s1220</name>
</gene>
<dbReference type="PROSITE" id="PS00018">
    <property type="entry name" value="EF_HAND_1"/>
    <property type="match status" value="4"/>
</dbReference>
<feature type="domain" description="EF-hand" evidence="5">
    <location>
        <begin position="169"/>
        <end position="204"/>
    </location>
</feature>
<reference evidence="6" key="1">
    <citation type="submission" date="2016-03" db="EMBL/GenBank/DDBJ databases">
        <title>Mechanisms controlling the formation of the plant cell surface in tip-growing cells are functionally conserved among land plants.</title>
        <authorList>
            <person name="Honkanen S."/>
            <person name="Jones V.A."/>
            <person name="Morieri G."/>
            <person name="Champion C."/>
            <person name="Hetherington A.J."/>
            <person name="Kelly S."/>
            <person name="Saint-Marcoux D."/>
            <person name="Proust H."/>
            <person name="Prescott H."/>
            <person name="Dolan L."/>
        </authorList>
    </citation>
    <scope>NUCLEOTIDE SEQUENCE [LARGE SCALE GENOMIC DNA]</scope>
    <source>
        <tissue evidence="6">Whole gametophyte</tissue>
    </source>
</reference>
<evidence type="ECO:0000259" key="5">
    <source>
        <dbReference type="PROSITE" id="PS50222"/>
    </source>
</evidence>
<keyword evidence="7" id="KW-1185">Reference proteome</keyword>
<dbReference type="GO" id="GO:0005509">
    <property type="term" value="F:calcium ion binding"/>
    <property type="evidence" value="ECO:0007669"/>
    <property type="project" value="InterPro"/>
</dbReference>
<feature type="region of interest" description="Disordered" evidence="4">
    <location>
        <begin position="1"/>
        <end position="27"/>
    </location>
</feature>
<dbReference type="InterPro" id="IPR039647">
    <property type="entry name" value="EF_hand_pair_protein_CML-like"/>
</dbReference>
<proteinExistence type="predicted"/>
<accession>A0A176VP49</accession>
<dbReference type="InterPro" id="IPR002048">
    <property type="entry name" value="EF_hand_dom"/>
</dbReference>
<comment type="caution">
    <text evidence="6">The sequence shown here is derived from an EMBL/GenBank/DDBJ whole genome shotgun (WGS) entry which is preliminary data.</text>
</comment>
<evidence type="ECO:0000256" key="2">
    <source>
        <dbReference type="ARBA" id="ARBA00022737"/>
    </source>
</evidence>
<dbReference type="PROSITE" id="PS50222">
    <property type="entry name" value="EF_HAND_2"/>
    <property type="match status" value="4"/>
</dbReference>
<name>A0A176VP49_MARPO</name>
<evidence type="ECO:0000256" key="3">
    <source>
        <dbReference type="ARBA" id="ARBA00022837"/>
    </source>
</evidence>
<evidence type="ECO:0000313" key="6">
    <source>
        <dbReference type="EMBL" id="OAE22688.1"/>
    </source>
</evidence>
<dbReference type="Pfam" id="PF13499">
    <property type="entry name" value="EF-hand_7"/>
    <property type="match status" value="2"/>
</dbReference>
<feature type="compositionally biased region" description="Polar residues" evidence="4">
    <location>
        <begin position="44"/>
        <end position="57"/>
    </location>
</feature>
<keyword evidence="2" id="KW-0677">Repeat</keyword>
<feature type="domain" description="EF-hand" evidence="5">
    <location>
        <begin position="207"/>
        <end position="242"/>
    </location>
</feature>